<feature type="domain" description="RecF/RecN/SMC N-terminal" evidence="11">
    <location>
        <begin position="1"/>
        <end position="505"/>
    </location>
</feature>
<reference evidence="12 13" key="1">
    <citation type="journal article" date="2023" name="Microbiol. Resour. Announc.">
        <title>Complete Genome Sequence of Imperialibacter roseus strain P4T.</title>
        <authorList>
            <person name="Tizabi D.R."/>
            <person name="Bachvaroff T."/>
            <person name="Hill R.T."/>
        </authorList>
    </citation>
    <scope>NUCLEOTIDE SEQUENCE [LARGE SCALE GENOMIC DNA]</scope>
    <source>
        <strain evidence="12 13">P4T</strain>
    </source>
</reference>
<accession>A0ABZ0IJT3</accession>
<keyword evidence="4" id="KW-0547">Nucleotide-binding</keyword>
<keyword evidence="5 9" id="KW-0227">DNA damage</keyword>
<evidence type="ECO:0000256" key="5">
    <source>
        <dbReference type="ARBA" id="ARBA00022763"/>
    </source>
</evidence>
<dbReference type="Pfam" id="PF02463">
    <property type="entry name" value="SMC_N"/>
    <property type="match status" value="1"/>
</dbReference>
<dbReference type="CDD" id="cd03241">
    <property type="entry name" value="ABC_RecN"/>
    <property type="match status" value="2"/>
</dbReference>
<keyword evidence="13" id="KW-1185">Reference proteome</keyword>
<evidence type="ECO:0000256" key="4">
    <source>
        <dbReference type="ARBA" id="ARBA00022741"/>
    </source>
</evidence>
<sequence>MLKHLLIKNYALIEHLEMTPSSRLNMITGETGAGKSIMLGAVGLLLGNRADTKSLYNENEKCVVEGSFDVSAYKLAPLFEENELDYEAVTLIRREISPSGKSRAFVNDTPVTLDVLKSLGDHLMDIHSQHDTLLLASNKFQLGVIDAYAGSQSLIDSYVGFFKSFRKKKKAYDQLVNESTELQKEAEYNLFLYTELEKAALKADEQQQLEDELATLEHAEEIKLRLNESLQLLSEAEFSIESQLAQVTHALSAAGKFSGKINALRERLESAVIELQDIGEEIKKEDDQIEYDPEKIQLTKERVDLINQLQQKHRVASIEELLVIQQNLEAKVRLVQNMDDTLTDAKNELDEAEKELALAATKLTEHRQSAFAGFSKAVVEIVRELGMPLGSFEVSHKLVPPTESGVDEIGFLFSANKGITPRELKDVASGGEFSRLMFAIKYILTDKTALPTIIFDEIDTGISGEIANKMVGMMKTMAMKHQVISISHLPQFAAKGDAHYFVYKDNSSDKAVSKVKLLAEEERVNEIAKMIAGASPTASALQNARELLQQD</sequence>
<evidence type="ECO:0000256" key="9">
    <source>
        <dbReference type="PIRNR" id="PIRNR003128"/>
    </source>
</evidence>
<evidence type="ECO:0000256" key="1">
    <source>
        <dbReference type="ARBA" id="ARBA00003618"/>
    </source>
</evidence>
<gene>
    <name evidence="12" type="primary">recN</name>
    <name evidence="12" type="ORF">RT717_14335</name>
</gene>
<evidence type="ECO:0000259" key="11">
    <source>
        <dbReference type="Pfam" id="PF02463"/>
    </source>
</evidence>
<evidence type="ECO:0000256" key="7">
    <source>
        <dbReference type="ARBA" id="ARBA00023204"/>
    </source>
</evidence>
<feature type="coiled-coil region" evidence="10">
    <location>
        <begin position="335"/>
        <end position="369"/>
    </location>
</feature>
<evidence type="ECO:0000313" key="13">
    <source>
        <dbReference type="Proteomes" id="UP001302349"/>
    </source>
</evidence>
<proteinExistence type="inferred from homology"/>
<keyword evidence="6" id="KW-0067">ATP-binding</keyword>
<dbReference type="PIRSF" id="PIRSF003128">
    <property type="entry name" value="RecN"/>
    <property type="match status" value="1"/>
</dbReference>
<dbReference type="NCBIfam" id="TIGR00634">
    <property type="entry name" value="recN"/>
    <property type="match status" value="1"/>
</dbReference>
<feature type="coiled-coil region" evidence="10">
    <location>
        <begin position="165"/>
        <end position="236"/>
    </location>
</feature>
<dbReference type="InterPro" id="IPR003395">
    <property type="entry name" value="RecF/RecN/SMC_N"/>
</dbReference>
<comment type="function">
    <text evidence="1 9">May be involved in recombinational repair of damaged DNA.</text>
</comment>
<keyword evidence="10" id="KW-0175">Coiled coil</keyword>
<dbReference type="PANTHER" id="PTHR11059">
    <property type="entry name" value="DNA REPAIR PROTEIN RECN"/>
    <property type="match status" value="1"/>
</dbReference>
<evidence type="ECO:0000256" key="3">
    <source>
        <dbReference type="ARBA" id="ARBA00021315"/>
    </source>
</evidence>
<feature type="coiled-coil region" evidence="10">
    <location>
        <begin position="261"/>
        <end position="288"/>
    </location>
</feature>
<evidence type="ECO:0000256" key="6">
    <source>
        <dbReference type="ARBA" id="ARBA00022840"/>
    </source>
</evidence>
<protein>
    <recommendedName>
        <fullName evidence="3 9">DNA repair protein RecN</fullName>
    </recommendedName>
    <alternativeName>
        <fullName evidence="8 9">Recombination protein N</fullName>
    </alternativeName>
</protein>
<dbReference type="InterPro" id="IPR004604">
    <property type="entry name" value="DNA_recomb/repair_RecN"/>
</dbReference>
<dbReference type="SUPFAM" id="SSF52540">
    <property type="entry name" value="P-loop containing nucleoside triphosphate hydrolases"/>
    <property type="match status" value="2"/>
</dbReference>
<name>A0ABZ0IJT3_9BACT</name>
<evidence type="ECO:0000256" key="10">
    <source>
        <dbReference type="SAM" id="Coils"/>
    </source>
</evidence>
<dbReference type="RefSeq" id="WP_317487069.1">
    <property type="nucleotide sequence ID" value="NZ_CP136051.1"/>
</dbReference>
<evidence type="ECO:0000313" key="12">
    <source>
        <dbReference type="EMBL" id="WOK04255.1"/>
    </source>
</evidence>
<dbReference type="PANTHER" id="PTHR11059:SF0">
    <property type="entry name" value="DNA REPAIR PROTEIN RECN"/>
    <property type="match status" value="1"/>
</dbReference>
<evidence type="ECO:0000256" key="2">
    <source>
        <dbReference type="ARBA" id="ARBA00009441"/>
    </source>
</evidence>
<dbReference type="InterPro" id="IPR027417">
    <property type="entry name" value="P-loop_NTPase"/>
</dbReference>
<evidence type="ECO:0000256" key="8">
    <source>
        <dbReference type="ARBA" id="ARBA00033408"/>
    </source>
</evidence>
<dbReference type="Proteomes" id="UP001302349">
    <property type="component" value="Chromosome"/>
</dbReference>
<dbReference type="EMBL" id="CP136051">
    <property type="protein sequence ID" value="WOK04255.1"/>
    <property type="molecule type" value="Genomic_DNA"/>
</dbReference>
<comment type="similarity">
    <text evidence="2 9">Belongs to the RecN family.</text>
</comment>
<organism evidence="12 13">
    <name type="scientific">Imperialibacter roseus</name>
    <dbReference type="NCBI Taxonomy" id="1324217"/>
    <lineage>
        <taxon>Bacteria</taxon>
        <taxon>Pseudomonadati</taxon>
        <taxon>Bacteroidota</taxon>
        <taxon>Cytophagia</taxon>
        <taxon>Cytophagales</taxon>
        <taxon>Flammeovirgaceae</taxon>
        <taxon>Imperialibacter</taxon>
    </lineage>
</organism>
<dbReference type="Gene3D" id="3.40.50.300">
    <property type="entry name" value="P-loop containing nucleotide triphosphate hydrolases"/>
    <property type="match status" value="2"/>
</dbReference>
<keyword evidence="7 9" id="KW-0234">DNA repair</keyword>